<gene>
    <name evidence="3" type="ORF">POM88_040847</name>
</gene>
<keyword evidence="2" id="KW-0812">Transmembrane</keyword>
<keyword evidence="4" id="KW-1185">Reference proteome</keyword>
<evidence type="ECO:0000256" key="2">
    <source>
        <dbReference type="SAM" id="Phobius"/>
    </source>
</evidence>
<evidence type="ECO:0000313" key="3">
    <source>
        <dbReference type="EMBL" id="KAK1365286.1"/>
    </source>
</evidence>
<feature type="region of interest" description="Disordered" evidence="1">
    <location>
        <begin position="41"/>
        <end position="75"/>
    </location>
</feature>
<evidence type="ECO:0000313" key="4">
    <source>
        <dbReference type="Proteomes" id="UP001237642"/>
    </source>
</evidence>
<reference evidence="3" key="1">
    <citation type="submission" date="2023-02" db="EMBL/GenBank/DDBJ databases">
        <title>Genome of toxic invasive species Heracleum sosnowskyi carries increased number of genes despite the absence of recent whole-genome duplications.</title>
        <authorList>
            <person name="Schelkunov M."/>
            <person name="Shtratnikova V."/>
            <person name="Makarenko M."/>
            <person name="Klepikova A."/>
            <person name="Omelchenko D."/>
            <person name="Novikova G."/>
            <person name="Obukhova E."/>
            <person name="Bogdanov V."/>
            <person name="Penin A."/>
            <person name="Logacheva M."/>
        </authorList>
    </citation>
    <scope>NUCLEOTIDE SEQUENCE</scope>
    <source>
        <strain evidence="3">Hsosn_3</strain>
        <tissue evidence="3">Leaf</tissue>
    </source>
</reference>
<organism evidence="3 4">
    <name type="scientific">Heracleum sosnowskyi</name>
    <dbReference type="NCBI Taxonomy" id="360622"/>
    <lineage>
        <taxon>Eukaryota</taxon>
        <taxon>Viridiplantae</taxon>
        <taxon>Streptophyta</taxon>
        <taxon>Embryophyta</taxon>
        <taxon>Tracheophyta</taxon>
        <taxon>Spermatophyta</taxon>
        <taxon>Magnoliopsida</taxon>
        <taxon>eudicotyledons</taxon>
        <taxon>Gunneridae</taxon>
        <taxon>Pentapetalae</taxon>
        <taxon>asterids</taxon>
        <taxon>campanulids</taxon>
        <taxon>Apiales</taxon>
        <taxon>Apiaceae</taxon>
        <taxon>Apioideae</taxon>
        <taxon>apioid superclade</taxon>
        <taxon>Tordylieae</taxon>
        <taxon>Tordyliinae</taxon>
        <taxon>Heracleum</taxon>
    </lineage>
</organism>
<protein>
    <submittedName>
        <fullName evidence="3">Uncharacterized protein</fullName>
    </submittedName>
</protein>
<dbReference type="PANTHER" id="PTHR34364:SF1">
    <property type="entry name" value="WAS_WASL-INTERACTING FAMILY PROTEIN"/>
    <property type="match status" value="1"/>
</dbReference>
<proteinExistence type="predicted"/>
<reference evidence="3" key="2">
    <citation type="submission" date="2023-05" db="EMBL/GenBank/DDBJ databases">
        <authorList>
            <person name="Schelkunov M.I."/>
        </authorList>
    </citation>
    <scope>NUCLEOTIDE SEQUENCE</scope>
    <source>
        <strain evidence="3">Hsosn_3</strain>
        <tissue evidence="3">Leaf</tissue>
    </source>
</reference>
<dbReference type="AlphaFoldDB" id="A0AAD8HDW9"/>
<dbReference type="EMBL" id="JAUIZM010000009">
    <property type="protein sequence ID" value="KAK1365286.1"/>
    <property type="molecule type" value="Genomic_DNA"/>
</dbReference>
<evidence type="ECO:0000256" key="1">
    <source>
        <dbReference type="SAM" id="MobiDB-lite"/>
    </source>
</evidence>
<sequence length="128" mass="14000">MVPPPLQPPKESVGLRYKLVWRLLIISNLALGAYMFATPRRKSMGNEEAGSKAGSKARSTLTANSSPPLPVDVDLPIPQNQQQELLNNNSAAGSPKLPWQYGTTRVYSRTLLAVEAKVLLIDKMPVPH</sequence>
<keyword evidence="2" id="KW-1133">Transmembrane helix</keyword>
<dbReference type="Proteomes" id="UP001237642">
    <property type="component" value="Unassembled WGS sequence"/>
</dbReference>
<comment type="caution">
    <text evidence="3">The sequence shown here is derived from an EMBL/GenBank/DDBJ whole genome shotgun (WGS) entry which is preliminary data.</text>
</comment>
<name>A0AAD8HDW9_9APIA</name>
<feature type="transmembrane region" description="Helical" evidence="2">
    <location>
        <begin position="20"/>
        <end position="37"/>
    </location>
</feature>
<dbReference type="PANTHER" id="PTHR34364">
    <property type="entry name" value="WAS/WASL-INTERACTING FAMILY PROTEIN"/>
    <property type="match status" value="1"/>
</dbReference>
<keyword evidence="2" id="KW-0472">Membrane</keyword>
<accession>A0AAD8HDW9</accession>